<reference evidence="1" key="1">
    <citation type="submission" date="2020-02" db="EMBL/GenBank/DDBJ databases">
        <title>Genome sequencing of the panga catfish, Pangasius djambal.</title>
        <authorList>
            <person name="Wen M."/>
            <person name="Zahm M."/>
            <person name="Roques C."/>
            <person name="Cabau C."/>
            <person name="Klopp C."/>
            <person name="Donnadieu C."/>
            <person name="Jouanno E."/>
            <person name="Avarre J.-C."/>
            <person name="Campet M."/>
            <person name="Ha T."/>
            <person name="Dugue R."/>
            <person name="Lampietro C."/>
            <person name="Louis A."/>
            <person name="Herpin A."/>
            <person name="Echchiki A."/>
            <person name="Berthelot C."/>
            <person name="Parey E."/>
            <person name="Roest-Crollius H."/>
            <person name="Braasch I."/>
            <person name="Postlethwait J.H."/>
            <person name="Bobe J."/>
            <person name="Montfort J."/>
            <person name="Bouchez O."/>
            <person name="Begum T."/>
            <person name="Schartl M."/>
            <person name="Gustiano R."/>
            <person name="Guiguen Y."/>
        </authorList>
    </citation>
    <scope>NUCLEOTIDE SEQUENCE</scope>
    <source>
        <strain evidence="1">Pdj_M5554</strain>
    </source>
</reference>
<gene>
    <name evidence="1" type="ORF">PDJAM_G00105400</name>
</gene>
<name>A0ACC5Y0X0_9TELE</name>
<proteinExistence type="predicted"/>
<organism evidence="1 2">
    <name type="scientific">Pangasius djambal</name>
    <dbReference type="NCBI Taxonomy" id="1691987"/>
    <lineage>
        <taxon>Eukaryota</taxon>
        <taxon>Metazoa</taxon>
        <taxon>Chordata</taxon>
        <taxon>Craniata</taxon>
        <taxon>Vertebrata</taxon>
        <taxon>Euteleostomi</taxon>
        <taxon>Actinopterygii</taxon>
        <taxon>Neopterygii</taxon>
        <taxon>Teleostei</taxon>
        <taxon>Ostariophysi</taxon>
        <taxon>Siluriformes</taxon>
        <taxon>Pangasiidae</taxon>
        <taxon>Pangasius</taxon>
    </lineage>
</organism>
<comment type="caution">
    <text evidence="1">The sequence shown here is derived from an EMBL/GenBank/DDBJ whole genome shotgun (WGS) entry which is preliminary data.</text>
</comment>
<evidence type="ECO:0000313" key="1">
    <source>
        <dbReference type="EMBL" id="MCJ8729370.1"/>
    </source>
</evidence>
<accession>A0ACC5Y0X0</accession>
<dbReference type="EMBL" id="CM040976">
    <property type="protein sequence ID" value="MCJ8729370.1"/>
    <property type="molecule type" value="Genomic_DNA"/>
</dbReference>
<protein>
    <submittedName>
        <fullName evidence="1">Uncharacterized protein</fullName>
    </submittedName>
</protein>
<sequence length="69" mass="7807">MWPKLTISQPPLIELIEPPRATFQIESGGIVTFKGSPRPTEHKGLSPKMSDTEEVAYEENEGKKLLQYH</sequence>
<keyword evidence="2" id="KW-1185">Reference proteome</keyword>
<dbReference type="Proteomes" id="UP000830395">
    <property type="component" value="Chromosome 2"/>
</dbReference>
<evidence type="ECO:0000313" key="2">
    <source>
        <dbReference type="Proteomes" id="UP000830395"/>
    </source>
</evidence>